<evidence type="ECO:0000313" key="2">
    <source>
        <dbReference type="Proteomes" id="UP001519460"/>
    </source>
</evidence>
<accession>A0ABD0LKS4</accession>
<dbReference type="Proteomes" id="UP001519460">
    <property type="component" value="Unassembled WGS sequence"/>
</dbReference>
<evidence type="ECO:0000313" key="1">
    <source>
        <dbReference type="EMBL" id="KAK7500090.1"/>
    </source>
</evidence>
<dbReference type="AlphaFoldDB" id="A0ABD0LKS4"/>
<sequence>MVELAKLLGNQDRAEFRVSTFNWTKLTVFASQVNRDHCGNPPSSGNVCRFLTNPRKALVNQGALPLEYMEYWERDILRETSDGQCTAECG</sequence>
<dbReference type="EMBL" id="JACVVK020000039">
    <property type="protein sequence ID" value="KAK7500090.1"/>
    <property type="molecule type" value="Genomic_DNA"/>
</dbReference>
<comment type="caution">
    <text evidence="1">The sequence shown here is derived from an EMBL/GenBank/DDBJ whole genome shotgun (WGS) entry which is preliminary data.</text>
</comment>
<reference evidence="1 2" key="1">
    <citation type="journal article" date="2023" name="Sci. Data">
        <title>Genome assembly of the Korean intertidal mud-creeper Batillaria attramentaria.</title>
        <authorList>
            <person name="Patra A.K."/>
            <person name="Ho P.T."/>
            <person name="Jun S."/>
            <person name="Lee S.J."/>
            <person name="Kim Y."/>
            <person name="Won Y.J."/>
        </authorList>
    </citation>
    <scope>NUCLEOTIDE SEQUENCE [LARGE SCALE GENOMIC DNA]</scope>
    <source>
        <strain evidence="1">Wonlab-2016</strain>
    </source>
</reference>
<protein>
    <submittedName>
        <fullName evidence="1">Uncharacterized protein</fullName>
    </submittedName>
</protein>
<name>A0ABD0LKS4_9CAEN</name>
<keyword evidence="2" id="KW-1185">Reference proteome</keyword>
<organism evidence="1 2">
    <name type="scientific">Batillaria attramentaria</name>
    <dbReference type="NCBI Taxonomy" id="370345"/>
    <lineage>
        <taxon>Eukaryota</taxon>
        <taxon>Metazoa</taxon>
        <taxon>Spiralia</taxon>
        <taxon>Lophotrochozoa</taxon>
        <taxon>Mollusca</taxon>
        <taxon>Gastropoda</taxon>
        <taxon>Caenogastropoda</taxon>
        <taxon>Sorbeoconcha</taxon>
        <taxon>Cerithioidea</taxon>
        <taxon>Batillariidae</taxon>
        <taxon>Batillaria</taxon>
    </lineage>
</organism>
<proteinExistence type="predicted"/>
<gene>
    <name evidence="1" type="ORF">BaRGS_00008637</name>
</gene>